<evidence type="ECO:0000313" key="4">
    <source>
        <dbReference type="EMBL" id="KAE9132915.1"/>
    </source>
</evidence>
<evidence type="ECO:0000313" key="12">
    <source>
        <dbReference type="Proteomes" id="UP000440367"/>
    </source>
</evidence>
<name>A0A6A3FQM0_9STRA</name>
<accession>A0A6A3FQM0</accession>
<comment type="caution">
    <text evidence="1">The sequence shown here is derived from an EMBL/GenBank/DDBJ whole genome shotgun (WGS) entry which is preliminary data.</text>
</comment>
<evidence type="ECO:0000313" key="8">
    <source>
        <dbReference type="EMBL" id="KAE9320336.1"/>
    </source>
</evidence>
<dbReference type="Proteomes" id="UP000488956">
    <property type="component" value="Unassembled WGS sequence"/>
</dbReference>
<proteinExistence type="predicted"/>
<dbReference type="EMBL" id="QXGE01000203">
    <property type="protein sequence ID" value="KAE9320336.1"/>
    <property type="molecule type" value="Genomic_DNA"/>
</dbReference>
<evidence type="ECO:0000313" key="11">
    <source>
        <dbReference type="Proteomes" id="UP000437068"/>
    </source>
</evidence>
<evidence type="ECO:0000313" key="3">
    <source>
        <dbReference type="EMBL" id="KAE9131636.1"/>
    </source>
</evidence>
<evidence type="ECO:0000313" key="13">
    <source>
        <dbReference type="Proteomes" id="UP000440732"/>
    </source>
</evidence>
<dbReference type="Proteomes" id="UP000440732">
    <property type="component" value="Unassembled WGS sequence"/>
</dbReference>
<sequence length="138" mass="16201">MEEMARMLVILGRTRESRWNHGDHRYGGYNVNALQLALRLRCHDFISLMRRGREMHGPKPRLFHLVLNSQRQRLVLIGQPPGQVGDIRHAISRVRINGVYYLIDSDNYGHMRCTEAALRRLLARIDKSFAIEERIEVR</sequence>
<evidence type="ECO:0000313" key="5">
    <source>
        <dbReference type="EMBL" id="KAE9152427.1"/>
    </source>
</evidence>
<dbReference type="EMBL" id="QXGA01000106">
    <property type="protein sequence ID" value="KAE9152427.1"/>
    <property type="molecule type" value="Genomic_DNA"/>
</dbReference>
<evidence type="ECO:0000313" key="15">
    <source>
        <dbReference type="Proteomes" id="UP000460718"/>
    </source>
</evidence>
<evidence type="ECO:0000313" key="1">
    <source>
        <dbReference type="EMBL" id="KAE8947602.1"/>
    </source>
</evidence>
<reference evidence="9 10" key="1">
    <citation type="submission" date="2018-08" db="EMBL/GenBank/DDBJ databases">
        <title>Genomic investigation of the strawberry pathogen Phytophthora fragariae indicates pathogenicity is determined by transcriptional variation in three key races.</title>
        <authorList>
            <person name="Adams T.M."/>
            <person name="Armitage A.D."/>
            <person name="Sobczyk M.K."/>
            <person name="Bates H.J."/>
            <person name="Dunwell J.M."/>
            <person name="Nellist C.F."/>
            <person name="Harrison R.J."/>
        </authorList>
    </citation>
    <scope>NUCLEOTIDE SEQUENCE [LARGE SCALE GENOMIC DNA]</scope>
    <source>
        <strain evidence="8 11">A4</strain>
        <strain evidence="7 12">BC-1</strain>
        <strain evidence="6 10">NOV-27</strain>
        <strain evidence="5 13">NOV-5</strain>
        <strain evidence="4 14">NOV-71</strain>
        <strain evidence="1 9">NOV-9</strain>
        <strain evidence="3 16">ONT-3</strain>
        <strain evidence="2 15">SCRP245</strain>
    </source>
</reference>
<dbReference type="EMBL" id="QXGF01000076">
    <property type="protein sequence ID" value="KAE8947602.1"/>
    <property type="molecule type" value="Genomic_DNA"/>
</dbReference>
<evidence type="ECO:0000313" key="10">
    <source>
        <dbReference type="Proteomes" id="UP000433483"/>
    </source>
</evidence>
<gene>
    <name evidence="8" type="ORF">PF001_g5457</name>
    <name evidence="7" type="ORF">PF002_g4175</name>
    <name evidence="6" type="ORF">PF005_g3752</name>
    <name evidence="5" type="ORF">PF006_g3365</name>
    <name evidence="4" type="ORF">PF007_g3544</name>
    <name evidence="1" type="ORF">PF009_g2804</name>
    <name evidence="3" type="ORF">PF010_g3454</name>
    <name evidence="2" type="ORF">PF011_g3256</name>
</gene>
<evidence type="ECO:0000313" key="9">
    <source>
        <dbReference type="Proteomes" id="UP000429523"/>
    </source>
</evidence>
<dbReference type="Proteomes" id="UP000433483">
    <property type="component" value="Unassembled WGS sequence"/>
</dbReference>
<evidence type="ECO:0000313" key="7">
    <source>
        <dbReference type="EMBL" id="KAE9251685.1"/>
    </source>
</evidence>
<organism evidence="1 9">
    <name type="scientific">Phytophthora fragariae</name>
    <dbReference type="NCBI Taxonomy" id="53985"/>
    <lineage>
        <taxon>Eukaryota</taxon>
        <taxon>Sar</taxon>
        <taxon>Stramenopiles</taxon>
        <taxon>Oomycota</taxon>
        <taxon>Peronosporomycetes</taxon>
        <taxon>Peronosporales</taxon>
        <taxon>Peronosporaceae</taxon>
        <taxon>Phytophthora</taxon>
    </lineage>
</organism>
<dbReference type="Proteomes" id="UP000429523">
    <property type="component" value="Unassembled WGS sequence"/>
</dbReference>
<keyword evidence="10" id="KW-1185">Reference proteome</keyword>
<evidence type="ECO:0000313" key="6">
    <source>
        <dbReference type="EMBL" id="KAE9229744.1"/>
    </source>
</evidence>
<dbReference type="Proteomes" id="UP000460718">
    <property type="component" value="Unassembled WGS sequence"/>
</dbReference>
<dbReference type="AlphaFoldDB" id="A0A6A3FQM0"/>
<dbReference type="Proteomes" id="UP000437068">
    <property type="component" value="Unassembled WGS sequence"/>
</dbReference>
<evidence type="ECO:0000313" key="14">
    <source>
        <dbReference type="Proteomes" id="UP000441208"/>
    </source>
</evidence>
<protein>
    <submittedName>
        <fullName evidence="1">Uncharacterized protein</fullName>
    </submittedName>
</protein>
<dbReference type="EMBL" id="QXFX01000108">
    <property type="protein sequence ID" value="KAE9131636.1"/>
    <property type="molecule type" value="Genomic_DNA"/>
</dbReference>
<dbReference type="EMBL" id="QXGD01000127">
    <property type="protein sequence ID" value="KAE9251685.1"/>
    <property type="molecule type" value="Genomic_DNA"/>
</dbReference>
<dbReference type="Proteomes" id="UP000441208">
    <property type="component" value="Unassembled WGS sequence"/>
</dbReference>
<dbReference type="EMBL" id="QXFZ01000106">
    <property type="protein sequence ID" value="KAE9132915.1"/>
    <property type="molecule type" value="Genomic_DNA"/>
</dbReference>
<dbReference type="EMBL" id="QXFW01000106">
    <property type="protein sequence ID" value="KAE9024980.1"/>
    <property type="molecule type" value="Genomic_DNA"/>
</dbReference>
<dbReference type="OrthoDB" id="10418413at2759"/>
<evidence type="ECO:0000313" key="2">
    <source>
        <dbReference type="EMBL" id="KAE9024980.1"/>
    </source>
</evidence>
<evidence type="ECO:0000313" key="16">
    <source>
        <dbReference type="Proteomes" id="UP000488956"/>
    </source>
</evidence>
<dbReference type="Proteomes" id="UP000440367">
    <property type="component" value="Unassembled WGS sequence"/>
</dbReference>
<dbReference type="EMBL" id="QXGB01000114">
    <property type="protein sequence ID" value="KAE9229744.1"/>
    <property type="molecule type" value="Genomic_DNA"/>
</dbReference>